<evidence type="ECO:0000313" key="1">
    <source>
        <dbReference type="EMBL" id="KAF9586391.1"/>
    </source>
</evidence>
<dbReference type="AlphaFoldDB" id="A0A9P6KIM3"/>
<sequence length="122" mass="13016">MSGEIRPNCVPVPGHVIHNHARCQSPSARGNVEMNTQLGIRLLSKTASAPRALFRQSSSIQVCIRPGSIIHRAYSNNSSTVDAATKPAVTVSKAKDSPTVAIVTLHQSAFSHETAKLFVKAC</sequence>
<protein>
    <submittedName>
        <fullName evidence="1">Uncharacterized protein</fullName>
    </submittedName>
</protein>
<evidence type="ECO:0000313" key="2">
    <source>
        <dbReference type="Proteomes" id="UP000780801"/>
    </source>
</evidence>
<keyword evidence="2" id="KW-1185">Reference proteome</keyword>
<proteinExistence type="predicted"/>
<dbReference type="Proteomes" id="UP000780801">
    <property type="component" value="Unassembled WGS sequence"/>
</dbReference>
<dbReference type="EMBL" id="JAABOA010000037">
    <property type="protein sequence ID" value="KAF9586391.1"/>
    <property type="molecule type" value="Genomic_DNA"/>
</dbReference>
<comment type="caution">
    <text evidence="1">The sequence shown here is derived from an EMBL/GenBank/DDBJ whole genome shotgun (WGS) entry which is preliminary data.</text>
</comment>
<reference evidence="1" key="1">
    <citation type="journal article" date="2020" name="Fungal Divers.">
        <title>Resolving the Mortierellaceae phylogeny through synthesis of multi-gene phylogenetics and phylogenomics.</title>
        <authorList>
            <person name="Vandepol N."/>
            <person name="Liber J."/>
            <person name="Desiro A."/>
            <person name="Na H."/>
            <person name="Kennedy M."/>
            <person name="Barry K."/>
            <person name="Grigoriev I.V."/>
            <person name="Miller A.N."/>
            <person name="O'Donnell K."/>
            <person name="Stajich J.E."/>
            <person name="Bonito G."/>
        </authorList>
    </citation>
    <scope>NUCLEOTIDE SEQUENCE</scope>
    <source>
        <strain evidence="1">KOD1015</strain>
    </source>
</reference>
<gene>
    <name evidence="1" type="ORF">BGW38_005822</name>
</gene>
<accession>A0A9P6KIM3</accession>
<name>A0A9P6KIM3_9FUNG</name>
<organism evidence="1 2">
    <name type="scientific">Lunasporangiospora selenospora</name>
    <dbReference type="NCBI Taxonomy" id="979761"/>
    <lineage>
        <taxon>Eukaryota</taxon>
        <taxon>Fungi</taxon>
        <taxon>Fungi incertae sedis</taxon>
        <taxon>Mucoromycota</taxon>
        <taxon>Mortierellomycotina</taxon>
        <taxon>Mortierellomycetes</taxon>
        <taxon>Mortierellales</taxon>
        <taxon>Mortierellaceae</taxon>
        <taxon>Lunasporangiospora</taxon>
    </lineage>
</organism>